<dbReference type="Proteomes" id="UP001139103">
    <property type="component" value="Unassembled WGS sequence"/>
</dbReference>
<dbReference type="Pfam" id="PF07596">
    <property type="entry name" value="SBP_bac_10"/>
    <property type="match status" value="1"/>
</dbReference>
<dbReference type="InterPro" id="IPR027558">
    <property type="entry name" value="Pre_pil_HX9DG_C"/>
</dbReference>
<dbReference type="InterPro" id="IPR011453">
    <property type="entry name" value="DUF1559"/>
</dbReference>
<keyword evidence="3" id="KW-1185">Reference proteome</keyword>
<protein>
    <submittedName>
        <fullName evidence="2">DUF1559 domain-containing protein</fullName>
    </submittedName>
</protein>
<evidence type="ECO:0000313" key="3">
    <source>
        <dbReference type="Proteomes" id="UP001139103"/>
    </source>
</evidence>
<sequence length="289" mass="31157">MSCTNNLKQIAIAAHNHHDTYGSFPTGFPDSVVSDAGNPEFAWNVDLFPFMELNNEYDALGASKVKLYEILNALGDLPGSTPVSGYPTQYQGFVYATSSFLEVWNCPSSANELFTSFSDGSFTDGNGTTYSNRYRRDEGVARATYVGCNGRNSNTGSADGGGIFVYNKSFKFRDIVDGTSNTFMVGEKGIPQSDKDTPSWLGVPKSPGNTIPPSCVTSTVAFPLNPGLSNPNTERFSFSSFHPGGGQFAFIDGSVHFISETISFSTNSSNLGTYQRLGDRRDGVPVGEY</sequence>
<evidence type="ECO:0000313" key="2">
    <source>
        <dbReference type="EMBL" id="MCC9628046.1"/>
    </source>
</evidence>
<proteinExistence type="predicted"/>
<dbReference type="AlphaFoldDB" id="A0A9X1SFX6"/>
<dbReference type="PANTHER" id="PTHR30093:SF2">
    <property type="entry name" value="TYPE II SECRETION SYSTEM PROTEIN H"/>
    <property type="match status" value="1"/>
</dbReference>
<evidence type="ECO:0000259" key="1">
    <source>
        <dbReference type="Pfam" id="PF07596"/>
    </source>
</evidence>
<comment type="caution">
    <text evidence="2">The sequence shown here is derived from an EMBL/GenBank/DDBJ whole genome shotgun (WGS) entry which is preliminary data.</text>
</comment>
<accession>A0A9X1SFX6</accession>
<gene>
    <name evidence="2" type="ORF">LOC68_06540</name>
</gene>
<organism evidence="2 3">
    <name type="scientific">Blastopirellula sediminis</name>
    <dbReference type="NCBI Taxonomy" id="2894196"/>
    <lineage>
        <taxon>Bacteria</taxon>
        <taxon>Pseudomonadati</taxon>
        <taxon>Planctomycetota</taxon>
        <taxon>Planctomycetia</taxon>
        <taxon>Pirellulales</taxon>
        <taxon>Pirellulaceae</taxon>
        <taxon>Blastopirellula</taxon>
    </lineage>
</organism>
<reference evidence="2" key="1">
    <citation type="submission" date="2021-11" db="EMBL/GenBank/DDBJ databases">
        <title>Genome sequence.</title>
        <authorList>
            <person name="Sun Q."/>
        </authorList>
    </citation>
    <scope>NUCLEOTIDE SEQUENCE</scope>
    <source>
        <strain evidence="2">JC732</strain>
    </source>
</reference>
<name>A0A9X1SFX6_9BACT</name>
<dbReference type="PANTHER" id="PTHR30093">
    <property type="entry name" value="GENERAL SECRETION PATHWAY PROTEIN G"/>
    <property type="match status" value="1"/>
</dbReference>
<dbReference type="NCBIfam" id="TIGR04294">
    <property type="entry name" value="pre_pil_HX9DG"/>
    <property type="match status" value="1"/>
</dbReference>
<feature type="domain" description="DUF1559" evidence="1">
    <location>
        <begin position="1"/>
        <end position="263"/>
    </location>
</feature>
<dbReference type="EMBL" id="JAJKFT010000004">
    <property type="protein sequence ID" value="MCC9628046.1"/>
    <property type="molecule type" value="Genomic_DNA"/>
</dbReference>